<keyword evidence="5 7" id="KW-1015">Disulfide bond</keyword>
<dbReference type="InterPro" id="IPR049883">
    <property type="entry name" value="NOTCH1_EGF-like"/>
</dbReference>
<keyword evidence="10" id="KW-1185">Reference proteome</keyword>
<keyword evidence="4" id="KW-0677">Repeat</keyword>
<keyword evidence="3" id="KW-0732">Signal</keyword>
<dbReference type="PANTHER" id="PTHR12916:SF9">
    <property type="entry name" value="NEUROGENIC LOCUS NOTCH HOMOLOG PROTEIN 1-RELATED"/>
    <property type="match status" value="1"/>
</dbReference>
<dbReference type="InterPro" id="IPR000152">
    <property type="entry name" value="EGF-type_Asp/Asn_hydroxyl_site"/>
</dbReference>
<dbReference type="InterPro" id="IPR018097">
    <property type="entry name" value="EGF_Ca-bd_CS"/>
</dbReference>
<evidence type="ECO:0000256" key="2">
    <source>
        <dbReference type="ARBA" id="ARBA00022536"/>
    </source>
</evidence>
<dbReference type="EMBL" id="BLXT01002432">
    <property type="protein sequence ID" value="GFN94289.1"/>
    <property type="molecule type" value="Genomic_DNA"/>
</dbReference>
<evidence type="ECO:0000259" key="8">
    <source>
        <dbReference type="PROSITE" id="PS50026"/>
    </source>
</evidence>
<evidence type="ECO:0000256" key="1">
    <source>
        <dbReference type="ARBA" id="ARBA00005847"/>
    </source>
</evidence>
<keyword evidence="6" id="KW-0325">Glycoprotein</keyword>
<dbReference type="SUPFAM" id="SSF57196">
    <property type="entry name" value="EGF/Laminin"/>
    <property type="match status" value="1"/>
</dbReference>
<dbReference type="PROSITE" id="PS00010">
    <property type="entry name" value="ASX_HYDROXYL"/>
    <property type="match status" value="3"/>
</dbReference>
<dbReference type="GO" id="GO:0007219">
    <property type="term" value="P:Notch signaling pathway"/>
    <property type="evidence" value="ECO:0007669"/>
    <property type="project" value="TreeGrafter"/>
</dbReference>
<dbReference type="InterPro" id="IPR009030">
    <property type="entry name" value="Growth_fac_rcpt_cys_sf"/>
</dbReference>
<proteinExistence type="inferred from homology"/>
<dbReference type="SMART" id="SM00179">
    <property type="entry name" value="EGF_CA"/>
    <property type="match status" value="3"/>
</dbReference>
<dbReference type="Pfam" id="PF00008">
    <property type="entry name" value="EGF"/>
    <property type="match status" value="1"/>
</dbReference>
<feature type="disulfide bond" evidence="7">
    <location>
        <begin position="229"/>
        <end position="238"/>
    </location>
</feature>
<dbReference type="InterPro" id="IPR001881">
    <property type="entry name" value="EGF-like_Ca-bd_dom"/>
</dbReference>
<organism evidence="9 10">
    <name type="scientific">Plakobranchus ocellatus</name>
    <dbReference type="NCBI Taxonomy" id="259542"/>
    <lineage>
        <taxon>Eukaryota</taxon>
        <taxon>Metazoa</taxon>
        <taxon>Spiralia</taxon>
        <taxon>Lophotrochozoa</taxon>
        <taxon>Mollusca</taxon>
        <taxon>Gastropoda</taxon>
        <taxon>Heterobranchia</taxon>
        <taxon>Euthyneura</taxon>
        <taxon>Panpulmonata</taxon>
        <taxon>Sacoglossa</taxon>
        <taxon>Placobranchoidea</taxon>
        <taxon>Plakobranchidae</taxon>
        <taxon>Plakobranchus</taxon>
    </lineage>
</organism>
<keyword evidence="2 7" id="KW-0245">EGF-like domain</keyword>
<dbReference type="PROSITE" id="PS00022">
    <property type="entry name" value="EGF_1"/>
    <property type="match status" value="1"/>
</dbReference>
<feature type="domain" description="EGF-like" evidence="8">
    <location>
        <begin position="241"/>
        <end position="278"/>
    </location>
</feature>
<dbReference type="AlphaFoldDB" id="A0AAV3ZGL2"/>
<accession>A0AAV3ZGL2</accession>
<dbReference type="Pfam" id="PF07645">
    <property type="entry name" value="EGF_CA"/>
    <property type="match status" value="2"/>
</dbReference>
<feature type="domain" description="EGF-like" evidence="8">
    <location>
        <begin position="202"/>
        <end position="239"/>
    </location>
</feature>
<comment type="caution">
    <text evidence="9">The sequence shown here is derived from an EMBL/GenBank/DDBJ whole genome shotgun (WGS) entry which is preliminary data.</text>
</comment>
<protein>
    <submittedName>
        <fullName evidence="9">Neurogenic locus notch homolog protein 1</fullName>
    </submittedName>
</protein>
<dbReference type="FunFam" id="2.10.25.10:FF:000471">
    <property type="entry name" value="Protein lin-12"/>
    <property type="match status" value="1"/>
</dbReference>
<comment type="caution">
    <text evidence="7">Lacks conserved residue(s) required for the propagation of feature annotation.</text>
</comment>
<dbReference type="FunFam" id="2.10.25.10:FF:000327">
    <property type="entry name" value="neurogenic locus notch homolog protein 4"/>
    <property type="match status" value="1"/>
</dbReference>
<comment type="similarity">
    <text evidence="1">Belongs to the NOTCH family.</text>
</comment>
<dbReference type="PROSITE" id="PS01187">
    <property type="entry name" value="EGF_CA"/>
    <property type="match status" value="1"/>
</dbReference>
<dbReference type="Gene3D" id="2.10.25.10">
    <property type="entry name" value="Laminin"/>
    <property type="match status" value="3"/>
</dbReference>
<name>A0AAV3ZGL2_9GAST</name>
<dbReference type="GO" id="GO:0005509">
    <property type="term" value="F:calcium ion binding"/>
    <property type="evidence" value="ECO:0007669"/>
    <property type="project" value="InterPro"/>
</dbReference>
<evidence type="ECO:0000313" key="10">
    <source>
        <dbReference type="Proteomes" id="UP000735302"/>
    </source>
</evidence>
<dbReference type="CDD" id="cd00054">
    <property type="entry name" value="EGF_CA"/>
    <property type="match status" value="2"/>
</dbReference>
<evidence type="ECO:0000313" key="9">
    <source>
        <dbReference type="EMBL" id="GFN94289.1"/>
    </source>
</evidence>
<dbReference type="PROSITE" id="PS50026">
    <property type="entry name" value="EGF_3"/>
    <property type="match status" value="3"/>
</dbReference>
<evidence type="ECO:0000256" key="5">
    <source>
        <dbReference type="ARBA" id="ARBA00023157"/>
    </source>
</evidence>
<evidence type="ECO:0000256" key="7">
    <source>
        <dbReference type="PROSITE-ProRule" id="PRU00076"/>
    </source>
</evidence>
<gene>
    <name evidence="9" type="ORF">PoB_002079500</name>
</gene>
<evidence type="ECO:0000256" key="6">
    <source>
        <dbReference type="ARBA" id="ARBA00023180"/>
    </source>
</evidence>
<reference evidence="9 10" key="1">
    <citation type="journal article" date="2021" name="Elife">
        <title>Chloroplast acquisition without the gene transfer in kleptoplastic sea slugs, Plakobranchus ocellatus.</title>
        <authorList>
            <person name="Maeda T."/>
            <person name="Takahashi S."/>
            <person name="Yoshida T."/>
            <person name="Shimamura S."/>
            <person name="Takaki Y."/>
            <person name="Nagai Y."/>
            <person name="Toyoda A."/>
            <person name="Suzuki Y."/>
            <person name="Arimoto A."/>
            <person name="Ishii H."/>
            <person name="Satoh N."/>
            <person name="Nishiyama T."/>
            <person name="Hasebe M."/>
            <person name="Maruyama T."/>
            <person name="Minagawa J."/>
            <person name="Obokata J."/>
            <person name="Shigenobu S."/>
        </authorList>
    </citation>
    <scope>NUCLEOTIDE SEQUENCE [LARGE SCALE GENOMIC DNA]</scope>
</reference>
<dbReference type="GO" id="GO:0005112">
    <property type="term" value="F:Notch binding"/>
    <property type="evidence" value="ECO:0007669"/>
    <property type="project" value="TreeGrafter"/>
</dbReference>
<evidence type="ECO:0000256" key="4">
    <source>
        <dbReference type="ARBA" id="ARBA00022737"/>
    </source>
</evidence>
<sequence length="304" mass="33449">MLILLPTESKKLLMQLKGLFDVLGNVRANDCRIKAGQDQLATRESTTALMSSARMAAIVSVCHMVSDAHALGVTKVNIAMWIRTSVLIVGCVKEAHVSTHQDPTHASVLKVTAARDMKSSLTYVIVNHVYVYSAGYSGNRCEIFTDVCDSKPCINGGTCKNVKGDYVCYCEDTFKVIWYKSVRRKLTPRMHLSMVGRNCGEDVNECLEGNPCHNGSTCHNLHGSFMCECPVGLRGRTCSEDIDECIERSPCAHGATCVNTPGSFSCQCLHGYTGELSVPRFPYPVHPFHRSPSCQFLTNIQDET</sequence>
<evidence type="ECO:0000256" key="3">
    <source>
        <dbReference type="ARBA" id="ARBA00022729"/>
    </source>
</evidence>
<dbReference type="Proteomes" id="UP000735302">
    <property type="component" value="Unassembled WGS sequence"/>
</dbReference>
<feature type="domain" description="EGF-like" evidence="8">
    <location>
        <begin position="144"/>
        <end position="180"/>
    </location>
</feature>
<dbReference type="PANTHER" id="PTHR12916">
    <property type="entry name" value="CYTOCHROME C OXIDASE POLYPEPTIDE VIC-2"/>
    <property type="match status" value="1"/>
</dbReference>
<dbReference type="SMART" id="SM00181">
    <property type="entry name" value="EGF"/>
    <property type="match status" value="3"/>
</dbReference>
<dbReference type="InterPro" id="IPR000742">
    <property type="entry name" value="EGF"/>
</dbReference>
<dbReference type="SUPFAM" id="SSF57184">
    <property type="entry name" value="Growth factor receptor domain"/>
    <property type="match status" value="1"/>
</dbReference>